<feature type="transmembrane region" description="Helical" evidence="2">
    <location>
        <begin position="177"/>
        <end position="194"/>
    </location>
</feature>
<feature type="transmembrane region" description="Helical" evidence="2">
    <location>
        <begin position="224"/>
        <end position="246"/>
    </location>
</feature>
<proteinExistence type="predicted"/>
<dbReference type="RefSeq" id="WP_342775802.1">
    <property type="nucleotide sequence ID" value="NZ_RBKT01000001.1"/>
</dbReference>
<dbReference type="AlphaFoldDB" id="A0A495JD76"/>
<gene>
    <name evidence="3" type="ORF">BDK92_0698</name>
</gene>
<evidence type="ECO:0000256" key="1">
    <source>
        <dbReference type="SAM" id="MobiDB-lite"/>
    </source>
</evidence>
<dbReference type="PANTHER" id="PTHR34219:SF1">
    <property type="entry name" value="PEPSY DOMAIN-CONTAINING PROTEIN"/>
    <property type="match status" value="1"/>
</dbReference>
<feature type="transmembrane region" description="Helical" evidence="2">
    <location>
        <begin position="39"/>
        <end position="63"/>
    </location>
</feature>
<dbReference type="InterPro" id="IPR005625">
    <property type="entry name" value="PepSY-ass_TM"/>
</dbReference>
<comment type="caution">
    <text evidence="3">The sequence shown here is derived from an EMBL/GenBank/DDBJ whole genome shotgun (WGS) entry which is preliminary data.</text>
</comment>
<dbReference type="EMBL" id="RBKT01000001">
    <property type="protein sequence ID" value="RKR86468.1"/>
    <property type="molecule type" value="Genomic_DNA"/>
</dbReference>
<dbReference type="Pfam" id="PF03929">
    <property type="entry name" value="PepSY_TM"/>
    <property type="match status" value="1"/>
</dbReference>
<feature type="region of interest" description="Disordered" evidence="1">
    <location>
        <begin position="1"/>
        <end position="23"/>
    </location>
</feature>
<evidence type="ECO:0000256" key="2">
    <source>
        <dbReference type="SAM" id="Phobius"/>
    </source>
</evidence>
<keyword evidence="2" id="KW-0472">Membrane</keyword>
<evidence type="ECO:0000313" key="3">
    <source>
        <dbReference type="EMBL" id="RKR86468.1"/>
    </source>
</evidence>
<feature type="compositionally biased region" description="Polar residues" evidence="1">
    <location>
        <begin position="1"/>
        <end position="10"/>
    </location>
</feature>
<evidence type="ECO:0000313" key="4">
    <source>
        <dbReference type="Proteomes" id="UP000277671"/>
    </source>
</evidence>
<accession>A0A495JD76</accession>
<sequence length="261" mass="28464">MSITSAQAEQPRQAPSPVASDEPVAARRSSGLGALLLRLHFYAGVLVAPFLVVAALTGLAYTLTPQLDAIIYDTELRAEPNGQPVRPLAEQVAAARATHPDGTLSYVAVGASDATTQVVFTSPELGEKQHSVYVDPYTAQVKGQLTTWFGYTPVRTWLDDLHRNLHLGVAGRHYSELAASWLWVIALGGLALWWRRQRGVTGRVRRLVLPDLAARKGVRRTRGWHASTGVWLVVGLLFLSATGLTWSRPAATSPTGRCWRR</sequence>
<dbReference type="PANTHER" id="PTHR34219">
    <property type="entry name" value="IRON-REGULATED INNER MEMBRANE PROTEIN-RELATED"/>
    <property type="match status" value="1"/>
</dbReference>
<organism evidence="3 4">
    <name type="scientific">Micromonospora pisi</name>
    <dbReference type="NCBI Taxonomy" id="589240"/>
    <lineage>
        <taxon>Bacteria</taxon>
        <taxon>Bacillati</taxon>
        <taxon>Actinomycetota</taxon>
        <taxon>Actinomycetes</taxon>
        <taxon>Micromonosporales</taxon>
        <taxon>Micromonosporaceae</taxon>
        <taxon>Micromonospora</taxon>
    </lineage>
</organism>
<dbReference type="Proteomes" id="UP000277671">
    <property type="component" value="Unassembled WGS sequence"/>
</dbReference>
<keyword evidence="2" id="KW-1133">Transmembrane helix</keyword>
<protein>
    <submittedName>
        <fullName evidence="3">PepSY-associated transmembrane protein</fullName>
    </submittedName>
</protein>
<keyword evidence="2 3" id="KW-0812">Transmembrane</keyword>
<reference evidence="3 4" key="1">
    <citation type="submission" date="2018-10" db="EMBL/GenBank/DDBJ databases">
        <title>Sequencing the genomes of 1000 actinobacteria strains.</title>
        <authorList>
            <person name="Klenk H.-P."/>
        </authorList>
    </citation>
    <scope>NUCLEOTIDE SEQUENCE [LARGE SCALE GENOMIC DNA]</scope>
    <source>
        <strain evidence="3 4">DSM 45175</strain>
    </source>
</reference>
<name>A0A495JD76_9ACTN</name>
<keyword evidence="4" id="KW-1185">Reference proteome</keyword>